<name>A0A485AT28_KLUCR</name>
<proteinExistence type="predicted"/>
<sequence>MNIVLMRLITKLMCHNSCPPYVRKRCCLKSILVVVLTDEIAESIKAALPQWRSVKGVGS</sequence>
<evidence type="ECO:0000313" key="2">
    <source>
        <dbReference type="Proteomes" id="UP000401081"/>
    </source>
</evidence>
<dbReference type="AlphaFoldDB" id="A0A485AT28"/>
<reference evidence="1 2" key="1">
    <citation type="submission" date="2019-03" db="EMBL/GenBank/DDBJ databases">
        <authorList>
            <consortium name="Pathogen Informatics"/>
        </authorList>
    </citation>
    <scope>NUCLEOTIDE SEQUENCE [LARGE SCALE GENOMIC DNA]</scope>
    <source>
        <strain evidence="1 2">NCTC12993</strain>
    </source>
</reference>
<organism evidence="1 2">
    <name type="scientific">Kluyvera cryocrescens</name>
    <name type="common">Kluyvera citrophila</name>
    <dbReference type="NCBI Taxonomy" id="580"/>
    <lineage>
        <taxon>Bacteria</taxon>
        <taxon>Pseudomonadati</taxon>
        <taxon>Pseudomonadota</taxon>
        <taxon>Gammaproteobacteria</taxon>
        <taxon>Enterobacterales</taxon>
        <taxon>Enterobacteriaceae</taxon>
        <taxon>Kluyvera</taxon>
    </lineage>
</organism>
<keyword evidence="2" id="KW-1185">Reference proteome</keyword>
<evidence type="ECO:0000313" key="1">
    <source>
        <dbReference type="EMBL" id="VFS63771.1"/>
    </source>
</evidence>
<protein>
    <submittedName>
        <fullName evidence="1">Uncharacterized protein</fullName>
    </submittedName>
</protein>
<dbReference type="EMBL" id="CAADJD010000018">
    <property type="protein sequence ID" value="VFS63771.1"/>
    <property type="molecule type" value="Genomic_DNA"/>
</dbReference>
<accession>A0A485AT28</accession>
<dbReference type="Proteomes" id="UP000401081">
    <property type="component" value="Unassembled WGS sequence"/>
</dbReference>
<gene>
    <name evidence="1" type="ORF">NCTC12993_02832</name>
</gene>